<dbReference type="InterPro" id="IPR050275">
    <property type="entry name" value="PGM_Phosphatase"/>
</dbReference>
<evidence type="ECO:0000256" key="2">
    <source>
        <dbReference type="PIRSR" id="PIRSR613078-2"/>
    </source>
</evidence>
<dbReference type="Pfam" id="PF00300">
    <property type="entry name" value="His_Phos_1"/>
    <property type="match status" value="1"/>
</dbReference>
<dbReference type="GO" id="GO:0016791">
    <property type="term" value="F:phosphatase activity"/>
    <property type="evidence" value="ECO:0007669"/>
    <property type="project" value="TreeGrafter"/>
</dbReference>
<feature type="binding site" evidence="2">
    <location>
        <begin position="21"/>
        <end position="28"/>
    </location>
    <ligand>
        <name>substrate</name>
    </ligand>
</feature>
<evidence type="ECO:0000256" key="1">
    <source>
        <dbReference type="PIRSR" id="PIRSR613078-1"/>
    </source>
</evidence>
<feature type="active site" description="Tele-phosphohistidine intermediate" evidence="1">
    <location>
        <position position="22"/>
    </location>
</feature>
<dbReference type="Gene3D" id="3.40.50.1240">
    <property type="entry name" value="Phosphoglycerate mutase-like"/>
    <property type="match status" value="1"/>
</dbReference>
<dbReference type="GO" id="GO:0006003">
    <property type="term" value="P:fructose 2,6-bisphosphate metabolic process"/>
    <property type="evidence" value="ECO:0007669"/>
    <property type="project" value="InterPro"/>
</dbReference>
<evidence type="ECO:0000313" key="4">
    <source>
        <dbReference type="Proteomes" id="UP000886822"/>
    </source>
</evidence>
<sequence length="232" mass="26123">MKGLRKQGKGRCRTLKLYFIRHGKTQWNLEGRFQGAGGDSPLLPESYQQMVQVGQYLKGVSFRHIYASPIKRARVTAQHVGHELHQRIPLTLLSRLEEFHLGELEGQTFQEVQERFPAELDAFRNHPDKYVTDRVGGETFPEVIDRMTPAIQRIFRDNPNPEDNVMIVSHGAALNALINALLGVPLSDLRKKGGIRNTSVTVLETSDGVHFDLIDWNNTSFLTAPAAPTDTI</sequence>
<dbReference type="InterPro" id="IPR029033">
    <property type="entry name" value="His_PPase_superfam"/>
</dbReference>
<dbReference type="GO" id="GO:0005524">
    <property type="term" value="F:ATP binding"/>
    <property type="evidence" value="ECO:0007669"/>
    <property type="project" value="InterPro"/>
</dbReference>
<evidence type="ECO:0000313" key="3">
    <source>
        <dbReference type="EMBL" id="HIW72010.1"/>
    </source>
</evidence>
<proteinExistence type="predicted"/>
<dbReference type="PRINTS" id="PR00991">
    <property type="entry name" value="6PFRUCTKNASE"/>
</dbReference>
<dbReference type="CDD" id="cd07067">
    <property type="entry name" value="HP_PGM_like"/>
    <property type="match status" value="1"/>
</dbReference>
<dbReference type="AlphaFoldDB" id="A0A9D1QTU3"/>
<organism evidence="3 4">
    <name type="scientific">Candidatus Levilactobacillus faecigallinarum</name>
    <dbReference type="NCBI Taxonomy" id="2838638"/>
    <lineage>
        <taxon>Bacteria</taxon>
        <taxon>Bacillati</taxon>
        <taxon>Bacillota</taxon>
        <taxon>Bacilli</taxon>
        <taxon>Lactobacillales</taxon>
        <taxon>Lactobacillaceae</taxon>
        <taxon>Levilactobacillus</taxon>
    </lineage>
</organism>
<name>A0A9D1QTU3_9LACO</name>
<dbReference type="InterPro" id="IPR013078">
    <property type="entry name" value="His_Pase_superF_clade-1"/>
</dbReference>
<dbReference type="SMART" id="SM00855">
    <property type="entry name" value="PGAM"/>
    <property type="match status" value="1"/>
</dbReference>
<dbReference type="EMBL" id="DXGJ01000039">
    <property type="protein sequence ID" value="HIW72010.1"/>
    <property type="molecule type" value="Genomic_DNA"/>
</dbReference>
<dbReference type="SUPFAM" id="SSF53254">
    <property type="entry name" value="Phosphoglycerate mutase-like"/>
    <property type="match status" value="1"/>
</dbReference>
<reference evidence="3" key="2">
    <citation type="submission" date="2021-04" db="EMBL/GenBank/DDBJ databases">
        <authorList>
            <person name="Gilroy R."/>
        </authorList>
    </citation>
    <scope>NUCLEOTIDE SEQUENCE</scope>
    <source>
        <strain evidence="3">CHK173-259</strain>
    </source>
</reference>
<feature type="binding site" evidence="2">
    <location>
        <position position="72"/>
    </location>
    <ligand>
        <name>substrate</name>
    </ligand>
</feature>
<dbReference type="GO" id="GO:0005737">
    <property type="term" value="C:cytoplasm"/>
    <property type="evidence" value="ECO:0007669"/>
    <property type="project" value="TreeGrafter"/>
</dbReference>
<reference evidence="3" key="1">
    <citation type="journal article" date="2021" name="PeerJ">
        <title>Extensive microbial diversity within the chicken gut microbiome revealed by metagenomics and culture.</title>
        <authorList>
            <person name="Gilroy R."/>
            <person name="Ravi A."/>
            <person name="Getino M."/>
            <person name="Pursley I."/>
            <person name="Horton D.L."/>
            <person name="Alikhan N.F."/>
            <person name="Baker D."/>
            <person name="Gharbi K."/>
            <person name="Hall N."/>
            <person name="Watson M."/>
            <person name="Adriaenssens E.M."/>
            <person name="Foster-Nyarko E."/>
            <person name="Jarju S."/>
            <person name="Secka A."/>
            <person name="Antonio M."/>
            <person name="Oren A."/>
            <person name="Chaudhuri R.R."/>
            <person name="La Ragione R."/>
            <person name="Hildebrand F."/>
            <person name="Pallen M.J."/>
        </authorList>
    </citation>
    <scope>NUCLEOTIDE SEQUENCE</scope>
    <source>
        <strain evidence="3">CHK173-259</strain>
    </source>
</reference>
<accession>A0A9D1QTU3</accession>
<dbReference type="PANTHER" id="PTHR48100">
    <property type="entry name" value="BROAD-SPECIFICITY PHOSPHATASE YOR283W-RELATED"/>
    <property type="match status" value="1"/>
</dbReference>
<gene>
    <name evidence="3" type="ORF">H9875_05205</name>
</gene>
<protein>
    <submittedName>
        <fullName evidence="3">Histidine phosphatase family protein</fullName>
    </submittedName>
</protein>
<dbReference type="Proteomes" id="UP000886822">
    <property type="component" value="Unassembled WGS sequence"/>
</dbReference>
<comment type="caution">
    <text evidence="3">The sequence shown here is derived from an EMBL/GenBank/DDBJ whole genome shotgun (WGS) entry which is preliminary data.</text>
</comment>
<dbReference type="InterPro" id="IPR003094">
    <property type="entry name" value="6Pfruct_kin"/>
</dbReference>
<feature type="active site" description="Proton donor/acceptor" evidence="1">
    <location>
        <position position="98"/>
    </location>
</feature>
<dbReference type="PANTHER" id="PTHR48100:SF1">
    <property type="entry name" value="HISTIDINE PHOSPHATASE FAMILY PROTEIN-RELATED"/>
    <property type="match status" value="1"/>
</dbReference>